<feature type="non-terminal residue" evidence="2">
    <location>
        <position position="88"/>
    </location>
</feature>
<protein>
    <submittedName>
        <fullName evidence="2">Uncharacterized protein</fullName>
    </submittedName>
</protein>
<reference evidence="2" key="1">
    <citation type="submission" date="2022-08" db="EMBL/GenBank/DDBJ databases">
        <authorList>
            <person name="Gutierrez-Valencia J."/>
        </authorList>
    </citation>
    <scope>NUCLEOTIDE SEQUENCE</scope>
</reference>
<feature type="region of interest" description="Disordered" evidence="1">
    <location>
        <begin position="23"/>
        <end position="47"/>
    </location>
</feature>
<comment type="caution">
    <text evidence="2">The sequence shown here is derived from an EMBL/GenBank/DDBJ whole genome shotgun (WGS) entry which is preliminary data.</text>
</comment>
<evidence type="ECO:0000256" key="1">
    <source>
        <dbReference type="SAM" id="MobiDB-lite"/>
    </source>
</evidence>
<evidence type="ECO:0000313" key="2">
    <source>
        <dbReference type="EMBL" id="CAI0476327.1"/>
    </source>
</evidence>
<dbReference type="AlphaFoldDB" id="A0AAV0Q1F1"/>
<name>A0AAV0Q1F1_9ROSI</name>
<proteinExistence type="predicted"/>
<sequence length="88" mass="9662">MVRMESLGFIKAYARSAFRCWSPATGSPDGIGSRRNGGGREGSRLNFSSSSTLASTRVAGGSLPERIRRRKSLSVDAEWLLEKGRERE</sequence>
<organism evidence="2 3">
    <name type="scientific">Linum tenue</name>
    <dbReference type="NCBI Taxonomy" id="586396"/>
    <lineage>
        <taxon>Eukaryota</taxon>
        <taxon>Viridiplantae</taxon>
        <taxon>Streptophyta</taxon>
        <taxon>Embryophyta</taxon>
        <taxon>Tracheophyta</taxon>
        <taxon>Spermatophyta</taxon>
        <taxon>Magnoliopsida</taxon>
        <taxon>eudicotyledons</taxon>
        <taxon>Gunneridae</taxon>
        <taxon>Pentapetalae</taxon>
        <taxon>rosids</taxon>
        <taxon>fabids</taxon>
        <taxon>Malpighiales</taxon>
        <taxon>Linaceae</taxon>
        <taxon>Linum</taxon>
    </lineage>
</organism>
<accession>A0AAV0Q1F1</accession>
<dbReference type="EMBL" id="CAMGYJ010000009">
    <property type="protein sequence ID" value="CAI0476327.1"/>
    <property type="molecule type" value="Genomic_DNA"/>
</dbReference>
<dbReference type="Proteomes" id="UP001154282">
    <property type="component" value="Unassembled WGS sequence"/>
</dbReference>
<keyword evidence="3" id="KW-1185">Reference proteome</keyword>
<gene>
    <name evidence="2" type="ORF">LITE_LOCUS40734</name>
</gene>
<evidence type="ECO:0000313" key="3">
    <source>
        <dbReference type="Proteomes" id="UP001154282"/>
    </source>
</evidence>